<evidence type="ECO:0000256" key="3">
    <source>
        <dbReference type="ARBA" id="ARBA00023145"/>
    </source>
</evidence>
<feature type="active site" description="Nucleophile" evidence="4">
    <location>
        <position position="181"/>
    </location>
</feature>
<sequence length="712" mass="75346">MTASGSSRPAVRRDALGVAHLWADDVVSLARLQGETAARDRAWQLEHHRWRMEGRVAEHEGPSGLAWDRFARQVRLEHTARRCFEGLDDETREFVEAYVDGVNSTLSQGLSRSTEMRLLGLQALADRPRPWAPWTPLGIFWGIHLLFGTFPGKLFASTVVERLGEPWLPLFATEGVHAAGSNAWVVGGHRTASGRPIVAGDPHRTIDLPSCYQQVGLACPGVDVVGFTFPGVPGVQHFAHAGTVAWGITNAMADYQDLTLEQLRPSDAGGLEARGPAGWQAAHSTTETVAVRGGPPVEVSVVVTPRGPVVTGLDDETGATHSLRTPTQTGADLGFAALLPLLRARSTADVVAALDRWVEPVNSALVADVDGDVRHLLAGRVPVRPERNRYLPVPAWDPERAWQPGWAERQVGVVDDVMVSANDRASGGGLGVDYATPFRARRIRELVGDRTGLTVDDCAAIHADTLNGQAAPMAELVGAVEESALSPAAAGVRRRLLAWDGHSDPGSAGAALFATWRHAFVRWVAGHPVLAPLHEPTGWSPLFLPWVDVTVQVGAAWPTLARLAGTDERYGIRVGDGVRAALEAVAAQVHDTSTAPTTWGETHRLRPVHALSGRPGAPAPPDVAVAGDRGCVLAASSGPGVDDACLVGPVARYAWQVGDVAASGWTVPFGSACSTVESTDPHAFDQLDAWVAVRLGAVGGGLGEGAAGAQPR</sequence>
<dbReference type="Gene3D" id="3.60.20.10">
    <property type="entry name" value="Glutamine Phosphoribosylpyrophosphate, subunit 1, domain 1"/>
    <property type="match status" value="1"/>
</dbReference>
<evidence type="ECO:0000256" key="2">
    <source>
        <dbReference type="ARBA" id="ARBA00022801"/>
    </source>
</evidence>
<reference evidence="6 7" key="1">
    <citation type="submission" date="2018-10" db="EMBL/GenBank/DDBJ databases">
        <title>Sequencing the genomes of 1000 actinobacteria strains.</title>
        <authorList>
            <person name="Klenk H.-P."/>
        </authorList>
    </citation>
    <scope>NUCLEOTIDE SEQUENCE [LARGE SCALE GENOMIC DNA]</scope>
    <source>
        <strain evidence="6 7">DSM 44267</strain>
    </source>
</reference>
<dbReference type="InterPro" id="IPR029055">
    <property type="entry name" value="Ntn_hydrolases_N"/>
</dbReference>
<dbReference type="InterPro" id="IPR002692">
    <property type="entry name" value="S45"/>
</dbReference>
<organism evidence="6 7">
    <name type="scientific">Terracoccus luteus</name>
    <dbReference type="NCBI Taxonomy" id="53356"/>
    <lineage>
        <taxon>Bacteria</taxon>
        <taxon>Bacillati</taxon>
        <taxon>Actinomycetota</taxon>
        <taxon>Actinomycetes</taxon>
        <taxon>Micrococcales</taxon>
        <taxon>Intrasporangiaceae</taxon>
        <taxon>Terracoccus</taxon>
    </lineage>
</organism>
<gene>
    <name evidence="6" type="ORF">DFJ68_2780</name>
</gene>
<dbReference type="Gene3D" id="1.10.439.10">
    <property type="entry name" value="Penicillin Amidohydrolase, domain 1"/>
    <property type="match status" value="1"/>
</dbReference>
<keyword evidence="5" id="KW-0479">Metal-binding</keyword>
<dbReference type="Pfam" id="PF01804">
    <property type="entry name" value="Penicil_amidase"/>
    <property type="match status" value="1"/>
</dbReference>
<dbReference type="GO" id="GO:0046872">
    <property type="term" value="F:metal ion binding"/>
    <property type="evidence" value="ECO:0007669"/>
    <property type="project" value="UniProtKB-KW"/>
</dbReference>
<feature type="binding site" evidence="5">
    <location>
        <position position="254"/>
    </location>
    <ligand>
        <name>Ca(2+)</name>
        <dbReference type="ChEBI" id="CHEBI:29108"/>
    </ligand>
</feature>
<dbReference type="SUPFAM" id="SSF56235">
    <property type="entry name" value="N-terminal nucleophile aminohydrolases (Ntn hydrolases)"/>
    <property type="match status" value="1"/>
</dbReference>
<evidence type="ECO:0000256" key="4">
    <source>
        <dbReference type="PIRSR" id="PIRSR001227-1"/>
    </source>
</evidence>
<feature type="binding site" evidence="5">
    <location>
        <position position="257"/>
    </location>
    <ligand>
        <name>Ca(2+)</name>
        <dbReference type="ChEBI" id="CHEBI:29108"/>
    </ligand>
</feature>
<dbReference type="PANTHER" id="PTHR34218:SF4">
    <property type="entry name" value="ACYL-HOMOSERINE LACTONE ACYLASE QUIP"/>
    <property type="match status" value="1"/>
</dbReference>
<name>A0A495Y2W6_9MICO</name>
<accession>A0A495Y2W6</accession>
<proteinExistence type="inferred from homology"/>
<dbReference type="Gene3D" id="2.30.120.10">
    <property type="match status" value="1"/>
</dbReference>
<dbReference type="AlphaFoldDB" id="A0A495Y2W6"/>
<evidence type="ECO:0000256" key="5">
    <source>
        <dbReference type="PIRSR" id="PIRSR001227-2"/>
    </source>
</evidence>
<comment type="caution">
    <text evidence="6">The sequence shown here is derived from an EMBL/GenBank/DDBJ whole genome shotgun (WGS) entry which is preliminary data.</text>
</comment>
<dbReference type="InterPro" id="IPR043146">
    <property type="entry name" value="Penicillin_amidase_N_B-knob"/>
</dbReference>
<dbReference type="InterPro" id="IPR023343">
    <property type="entry name" value="Penicillin_amidase_dom1"/>
</dbReference>
<dbReference type="CDD" id="cd03747">
    <property type="entry name" value="Ntn_PGA_like"/>
    <property type="match status" value="1"/>
</dbReference>
<keyword evidence="5" id="KW-0106">Calcium</keyword>
<protein>
    <submittedName>
        <fullName evidence="6">Penicillin amidase</fullName>
    </submittedName>
</protein>
<dbReference type="Gene3D" id="1.10.1400.10">
    <property type="match status" value="1"/>
</dbReference>
<evidence type="ECO:0000313" key="6">
    <source>
        <dbReference type="EMBL" id="RKT79313.1"/>
    </source>
</evidence>
<evidence type="ECO:0000256" key="1">
    <source>
        <dbReference type="ARBA" id="ARBA00006586"/>
    </source>
</evidence>
<dbReference type="GO" id="GO:0016811">
    <property type="term" value="F:hydrolase activity, acting on carbon-nitrogen (but not peptide) bonds, in linear amides"/>
    <property type="evidence" value="ECO:0007669"/>
    <property type="project" value="InterPro"/>
</dbReference>
<dbReference type="PANTHER" id="PTHR34218">
    <property type="entry name" value="PEPTIDASE S45 PENICILLIN AMIDASE"/>
    <property type="match status" value="1"/>
</dbReference>
<dbReference type="PIRSF" id="PIRSF001227">
    <property type="entry name" value="Pen_acylase"/>
    <property type="match status" value="1"/>
</dbReference>
<keyword evidence="2" id="KW-0378">Hydrolase</keyword>
<evidence type="ECO:0000313" key="7">
    <source>
        <dbReference type="Proteomes" id="UP000278440"/>
    </source>
</evidence>
<dbReference type="Proteomes" id="UP000278440">
    <property type="component" value="Unassembled WGS sequence"/>
</dbReference>
<comment type="similarity">
    <text evidence="1">Belongs to the peptidase S45 family.</text>
</comment>
<dbReference type="InterPro" id="IPR043147">
    <property type="entry name" value="Penicillin_amidase_A-knob"/>
</dbReference>
<dbReference type="GO" id="GO:0017000">
    <property type="term" value="P:antibiotic biosynthetic process"/>
    <property type="evidence" value="ECO:0007669"/>
    <property type="project" value="InterPro"/>
</dbReference>
<dbReference type="RefSeq" id="WP_170165777.1">
    <property type="nucleotide sequence ID" value="NZ_RBXT01000001.1"/>
</dbReference>
<dbReference type="InterPro" id="IPR014395">
    <property type="entry name" value="Pen/GL7ACA/AHL_acylase"/>
</dbReference>
<keyword evidence="3" id="KW-0865">Zymogen</keyword>
<dbReference type="EMBL" id="RBXT01000001">
    <property type="protein sequence ID" value="RKT79313.1"/>
    <property type="molecule type" value="Genomic_DNA"/>
</dbReference>
<keyword evidence="7" id="KW-1185">Reference proteome</keyword>
<comment type="cofactor">
    <cofactor evidence="5">
        <name>Ca(2+)</name>
        <dbReference type="ChEBI" id="CHEBI:29108"/>
    </cofactor>
    <text evidence="5">Binds 1 Ca(2+) ion per dimer.</text>
</comment>